<comment type="caution">
    <text evidence="1">The sequence shown here is derived from an EMBL/GenBank/DDBJ whole genome shotgun (WGS) entry which is preliminary data.</text>
</comment>
<evidence type="ECO:0000313" key="2">
    <source>
        <dbReference type="Proteomes" id="UP000435649"/>
    </source>
</evidence>
<accession>A0A844G562</accession>
<keyword evidence="2" id="KW-1185">Reference proteome</keyword>
<proteinExistence type="predicted"/>
<dbReference type="EMBL" id="VUNS01000026">
    <property type="protein sequence ID" value="MST98927.1"/>
    <property type="molecule type" value="Genomic_DNA"/>
</dbReference>
<protein>
    <submittedName>
        <fullName evidence="1">Uncharacterized protein</fullName>
    </submittedName>
</protein>
<name>A0A844G562_9BACT</name>
<dbReference type="Proteomes" id="UP000435649">
    <property type="component" value="Unassembled WGS sequence"/>
</dbReference>
<dbReference type="AlphaFoldDB" id="A0A844G562"/>
<organism evidence="1 2">
    <name type="scientific">Victivallis lenta</name>
    <dbReference type="NCBI Taxonomy" id="2606640"/>
    <lineage>
        <taxon>Bacteria</taxon>
        <taxon>Pseudomonadati</taxon>
        <taxon>Lentisphaerota</taxon>
        <taxon>Lentisphaeria</taxon>
        <taxon>Victivallales</taxon>
        <taxon>Victivallaceae</taxon>
        <taxon>Victivallis</taxon>
    </lineage>
</organism>
<gene>
    <name evidence="1" type="ORF">FYJ85_17980</name>
</gene>
<reference evidence="1 2" key="1">
    <citation type="submission" date="2019-08" db="EMBL/GenBank/DDBJ databases">
        <title>In-depth cultivation of the pig gut microbiome towards novel bacterial diversity and tailored functional studies.</title>
        <authorList>
            <person name="Wylensek D."/>
            <person name="Hitch T.C.A."/>
            <person name="Clavel T."/>
        </authorList>
    </citation>
    <scope>NUCLEOTIDE SEQUENCE [LARGE SCALE GENOMIC DNA]</scope>
    <source>
        <strain evidence="1 2">BBE-744-WT-12</strain>
    </source>
</reference>
<dbReference type="RefSeq" id="WP_154419980.1">
    <property type="nucleotide sequence ID" value="NZ_VUNS01000026.1"/>
</dbReference>
<sequence length="129" mass="14684">MKEFPLSPLPYVEGREAQKGFLGIAGDIEATSRHVRRHILTCSEEYFYETGHKNLTCFFEEEKSVVIPFDLGFSVAEYRGQIVLGVRPGEKPQSLCVYCNTIHCKQTEQGVFPWFIPTHGVDSEELELV</sequence>
<evidence type="ECO:0000313" key="1">
    <source>
        <dbReference type="EMBL" id="MST98927.1"/>
    </source>
</evidence>